<accession>A0A1S0TMQ5</accession>
<reference evidence="1" key="1">
    <citation type="submission" date="2012-04" db="EMBL/GenBank/DDBJ databases">
        <title>The Genome Sequence of Loa loa.</title>
        <authorList>
            <consortium name="The Broad Institute Genome Sequencing Platform"/>
            <consortium name="Broad Institute Genome Sequencing Center for Infectious Disease"/>
            <person name="Nutman T.B."/>
            <person name="Fink D.L."/>
            <person name="Russ C."/>
            <person name="Young S."/>
            <person name="Zeng Q."/>
            <person name="Gargeya S."/>
            <person name="Alvarado L."/>
            <person name="Berlin A."/>
            <person name="Chapman S.B."/>
            <person name="Chen Z."/>
            <person name="Freedman E."/>
            <person name="Gellesch M."/>
            <person name="Goldberg J."/>
            <person name="Griggs A."/>
            <person name="Gujja S."/>
            <person name="Heilman E.R."/>
            <person name="Heiman D."/>
            <person name="Howarth C."/>
            <person name="Mehta T."/>
            <person name="Neiman D."/>
            <person name="Pearson M."/>
            <person name="Roberts A."/>
            <person name="Saif S."/>
            <person name="Shea T."/>
            <person name="Shenoy N."/>
            <person name="Sisk P."/>
            <person name="Stolte C."/>
            <person name="Sykes S."/>
            <person name="White J."/>
            <person name="Yandava C."/>
            <person name="Haas B."/>
            <person name="Henn M.R."/>
            <person name="Nusbaum C."/>
            <person name="Birren B."/>
        </authorList>
    </citation>
    <scope>NUCLEOTIDE SEQUENCE [LARGE SCALE GENOMIC DNA]</scope>
</reference>
<dbReference type="GeneID" id="9949712"/>
<feature type="non-terminal residue" evidence="1">
    <location>
        <position position="1"/>
    </location>
</feature>
<feature type="non-terminal residue" evidence="1">
    <location>
        <position position="104"/>
    </location>
</feature>
<dbReference type="InParanoid" id="A0A1S0TMQ5"/>
<evidence type="ECO:0000313" key="1">
    <source>
        <dbReference type="EMBL" id="EFO16256.1"/>
    </source>
</evidence>
<proteinExistence type="predicted"/>
<gene>
    <name evidence="1" type="ORF">LOAG_12251</name>
</gene>
<protein>
    <submittedName>
        <fullName evidence="1">Uncharacterized protein</fullName>
    </submittedName>
</protein>
<dbReference type="RefSeq" id="XP_003147813.1">
    <property type="nucleotide sequence ID" value="XM_003147765.1"/>
</dbReference>
<dbReference type="KEGG" id="loa:LOAG_12251"/>
<organism evidence="1">
    <name type="scientific">Loa loa</name>
    <name type="common">Eye worm</name>
    <name type="synonym">Filaria loa</name>
    <dbReference type="NCBI Taxonomy" id="7209"/>
    <lineage>
        <taxon>Eukaryota</taxon>
        <taxon>Metazoa</taxon>
        <taxon>Ecdysozoa</taxon>
        <taxon>Nematoda</taxon>
        <taxon>Chromadorea</taxon>
        <taxon>Rhabditida</taxon>
        <taxon>Spirurina</taxon>
        <taxon>Spiruromorpha</taxon>
        <taxon>Filarioidea</taxon>
        <taxon>Onchocercidae</taxon>
        <taxon>Loa</taxon>
    </lineage>
</organism>
<dbReference type="EMBL" id="JH712158">
    <property type="protein sequence ID" value="EFO16256.1"/>
    <property type="molecule type" value="Genomic_DNA"/>
</dbReference>
<name>A0A1S0TMQ5_LOALO</name>
<dbReference type="AlphaFoldDB" id="A0A1S0TMQ5"/>
<sequence length="104" mass="11992">EWLGLGIALKCESFWRNSKACMQVMNASKCMHTCKNTYTYTYTHTHTHTYTHTHTHTPTPSFFFSGQTNPIAFLKAFSYSQSLSSHPSIHPSNLFPWDMNDRLS</sequence>
<dbReference type="CTD" id="9949712"/>